<organism evidence="1 2">
    <name type="scientific">Stephania cephalantha</name>
    <dbReference type="NCBI Taxonomy" id="152367"/>
    <lineage>
        <taxon>Eukaryota</taxon>
        <taxon>Viridiplantae</taxon>
        <taxon>Streptophyta</taxon>
        <taxon>Embryophyta</taxon>
        <taxon>Tracheophyta</taxon>
        <taxon>Spermatophyta</taxon>
        <taxon>Magnoliopsida</taxon>
        <taxon>Ranunculales</taxon>
        <taxon>Menispermaceae</taxon>
        <taxon>Menispermoideae</taxon>
        <taxon>Cissampelideae</taxon>
        <taxon>Stephania</taxon>
    </lineage>
</organism>
<protein>
    <submittedName>
        <fullName evidence="1">Uncharacterized protein</fullName>
    </submittedName>
</protein>
<keyword evidence="2" id="KW-1185">Reference proteome</keyword>
<comment type="caution">
    <text evidence="1">The sequence shown here is derived from an EMBL/GenBank/DDBJ whole genome shotgun (WGS) entry which is preliminary data.</text>
</comment>
<evidence type="ECO:0000313" key="1">
    <source>
        <dbReference type="EMBL" id="KAK9140383.1"/>
    </source>
</evidence>
<dbReference type="EMBL" id="JBBNAG010000004">
    <property type="protein sequence ID" value="KAK9140383.1"/>
    <property type="molecule type" value="Genomic_DNA"/>
</dbReference>
<accession>A0AAP0JUB5</accession>
<evidence type="ECO:0000313" key="2">
    <source>
        <dbReference type="Proteomes" id="UP001419268"/>
    </source>
</evidence>
<gene>
    <name evidence="1" type="ORF">Scep_010064</name>
</gene>
<proteinExistence type="predicted"/>
<sequence length="105" mass="11666">MILDALMKSLPPAQHGAFSLLTIGQRQFRSGAIRQWEFCTEFAKFLAILLLFVASEFKKIKSLVSILIDSRFFLSASAWFARPLNPGVPSGFLRLGVFSLVGSSR</sequence>
<dbReference type="Proteomes" id="UP001419268">
    <property type="component" value="Unassembled WGS sequence"/>
</dbReference>
<dbReference type="AlphaFoldDB" id="A0AAP0JUB5"/>
<reference evidence="1 2" key="1">
    <citation type="submission" date="2024-01" db="EMBL/GenBank/DDBJ databases">
        <title>Genome assemblies of Stephania.</title>
        <authorList>
            <person name="Yang L."/>
        </authorList>
    </citation>
    <scope>NUCLEOTIDE SEQUENCE [LARGE SCALE GENOMIC DNA]</scope>
    <source>
        <strain evidence="1">JXDWG</strain>
        <tissue evidence="1">Leaf</tissue>
    </source>
</reference>
<name>A0AAP0JUB5_9MAGN</name>